<keyword evidence="6 11" id="KW-0732">Signal</keyword>
<dbReference type="GO" id="GO:0046930">
    <property type="term" value="C:pore complex"/>
    <property type="evidence" value="ECO:0007669"/>
    <property type="project" value="UniProtKB-KW"/>
</dbReference>
<keyword evidence="5" id="KW-0812">Transmembrane</keyword>
<evidence type="ECO:0000256" key="1">
    <source>
        <dbReference type="ARBA" id="ARBA00004571"/>
    </source>
</evidence>
<dbReference type="PANTHER" id="PTHR34501:SF9">
    <property type="entry name" value="MAJOR OUTER MEMBRANE PROTEIN P.IA"/>
    <property type="match status" value="1"/>
</dbReference>
<evidence type="ECO:0000259" key="12">
    <source>
        <dbReference type="Pfam" id="PF13609"/>
    </source>
</evidence>
<dbReference type="GO" id="GO:0015288">
    <property type="term" value="F:porin activity"/>
    <property type="evidence" value="ECO:0007669"/>
    <property type="project" value="UniProtKB-KW"/>
</dbReference>
<evidence type="ECO:0000256" key="10">
    <source>
        <dbReference type="ARBA" id="ARBA00023237"/>
    </source>
</evidence>
<protein>
    <submittedName>
        <fullName evidence="13">Porin</fullName>
    </submittedName>
</protein>
<dbReference type="Proteomes" id="UP000612361">
    <property type="component" value="Unassembled WGS sequence"/>
</dbReference>
<keyword evidence="10" id="KW-0998">Cell outer membrane</keyword>
<dbReference type="InterPro" id="IPR050298">
    <property type="entry name" value="Gram-neg_bact_OMP"/>
</dbReference>
<comment type="subunit">
    <text evidence="2">Homotrimer.</text>
</comment>
<dbReference type="InterPro" id="IPR002299">
    <property type="entry name" value="Porin_Neis"/>
</dbReference>
<evidence type="ECO:0000256" key="4">
    <source>
        <dbReference type="ARBA" id="ARBA00022452"/>
    </source>
</evidence>
<evidence type="ECO:0000256" key="7">
    <source>
        <dbReference type="ARBA" id="ARBA00023065"/>
    </source>
</evidence>
<keyword evidence="4" id="KW-1134">Transmembrane beta strand</keyword>
<evidence type="ECO:0000256" key="2">
    <source>
        <dbReference type="ARBA" id="ARBA00011233"/>
    </source>
</evidence>
<feature type="signal peptide" evidence="11">
    <location>
        <begin position="1"/>
        <end position="22"/>
    </location>
</feature>
<evidence type="ECO:0000313" key="13">
    <source>
        <dbReference type="EMBL" id="MBC3933755.1"/>
    </source>
</evidence>
<dbReference type="Pfam" id="PF13609">
    <property type="entry name" value="Porin_4"/>
    <property type="match status" value="1"/>
</dbReference>
<keyword evidence="7" id="KW-0406">Ion transport</keyword>
<gene>
    <name evidence="13" type="ORF">H8K47_00150</name>
</gene>
<comment type="caution">
    <text evidence="13">The sequence shown here is derived from an EMBL/GenBank/DDBJ whole genome shotgun (WGS) entry which is preliminary data.</text>
</comment>
<dbReference type="EMBL" id="JACOGG010000001">
    <property type="protein sequence ID" value="MBC3933755.1"/>
    <property type="molecule type" value="Genomic_DNA"/>
</dbReference>
<dbReference type="PRINTS" id="PR00184">
    <property type="entry name" value="NEISSPPORIN"/>
</dbReference>
<keyword evidence="3" id="KW-0813">Transport</keyword>
<dbReference type="GO" id="GO:0009279">
    <property type="term" value="C:cell outer membrane"/>
    <property type="evidence" value="ECO:0007669"/>
    <property type="project" value="UniProtKB-SubCell"/>
</dbReference>
<dbReference type="GO" id="GO:0006811">
    <property type="term" value="P:monoatomic ion transport"/>
    <property type="evidence" value="ECO:0007669"/>
    <property type="project" value="UniProtKB-KW"/>
</dbReference>
<keyword evidence="14" id="KW-1185">Reference proteome</keyword>
<dbReference type="SUPFAM" id="SSF56935">
    <property type="entry name" value="Porins"/>
    <property type="match status" value="1"/>
</dbReference>
<sequence length="352" mass="36998">MMKKLLSASALLCLAAAGQAQAQTNVSIYGLIDANVSYNNAGDANGGKQFKVNSGGMNTSRFGFRGTEDLGNGLKAVFQLEGGVILDTGASDGDLFGRQANVGLQGDFGRIVGGRSYSTSYDFILPFDPMGYAPQYSWATSAGATGGRKDGLLTTASNLLKYQYDGQGYKLGATYAFGETAGNTSAGAKYVLGASAFDGPWAVVGTYEQNNAALAANGQYDQSKAFQLAGTYSVGDVKTFLGYRNYKKSLASGAAEQQSDMLWLGVSYGFAPNWNLTGAYYTQNIKNVAAGKDADPSLLSLRLKYAFSKRTDLYVAAGYAKAKNGQLTGVSRDDAGFANSQSSGTVGIQHRF</sequence>
<dbReference type="InterPro" id="IPR033900">
    <property type="entry name" value="Gram_neg_porin_domain"/>
</dbReference>
<feature type="domain" description="Porin" evidence="12">
    <location>
        <begin position="8"/>
        <end position="324"/>
    </location>
</feature>
<feature type="chain" id="PRO_5037572659" evidence="11">
    <location>
        <begin position="23"/>
        <end position="352"/>
    </location>
</feature>
<evidence type="ECO:0000256" key="6">
    <source>
        <dbReference type="ARBA" id="ARBA00022729"/>
    </source>
</evidence>
<reference evidence="13" key="1">
    <citation type="submission" date="2020-08" db="EMBL/GenBank/DDBJ databases">
        <title>Novel species isolated from subtropical streams in China.</title>
        <authorList>
            <person name="Lu H."/>
        </authorList>
    </citation>
    <scope>NUCLEOTIDE SEQUENCE</scope>
    <source>
        <strain evidence="13">CY7W</strain>
    </source>
</reference>
<name>A0A923KXW0_9BURK</name>
<evidence type="ECO:0000256" key="5">
    <source>
        <dbReference type="ARBA" id="ARBA00022692"/>
    </source>
</evidence>
<dbReference type="Gene3D" id="2.40.160.10">
    <property type="entry name" value="Porin"/>
    <property type="match status" value="1"/>
</dbReference>
<comment type="subcellular location">
    <subcellularLocation>
        <location evidence="1">Cell outer membrane</location>
        <topology evidence="1">Multi-pass membrane protein</topology>
    </subcellularLocation>
</comment>
<evidence type="ECO:0000256" key="9">
    <source>
        <dbReference type="ARBA" id="ARBA00023136"/>
    </source>
</evidence>
<dbReference type="CDD" id="cd00342">
    <property type="entry name" value="gram_neg_porins"/>
    <property type="match status" value="1"/>
</dbReference>
<evidence type="ECO:0000256" key="11">
    <source>
        <dbReference type="SAM" id="SignalP"/>
    </source>
</evidence>
<evidence type="ECO:0000256" key="8">
    <source>
        <dbReference type="ARBA" id="ARBA00023114"/>
    </source>
</evidence>
<organism evidence="13 14">
    <name type="scientific">Undibacterium rugosum</name>
    <dbReference type="NCBI Taxonomy" id="2762291"/>
    <lineage>
        <taxon>Bacteria</taxon>
        <taxon>Pseudomonadati</taxon>
        <taxon>Pseudomonadota</taxon>
        <taxon>Betaproteobacteria</taxon>
        <taxon>Burkholderiales</taxon>
        <taxon>Oxalobacteraceae</taxon>
        <taxon>Undibacterium</taxon>
    </lineage>
</organism>
<dbReference type="AlphaFoldDB" id="A0A923KXW0"/>
<keyword evidence="9" id="KW-0472">Membrane</keyword>
<accession>A0A923KXW0</accession>
<keyword evidence="8" id="KW-0626">Porin</keyword>
<proteinExistence type="predicted"/>
<evidence type="ECO:0000256" key="3">
    <source>
        <dbReference type="ARBA" id="ARBA00022448"/>
    </source>
</evidence>
<dbReference type="InterPro" id="IPR023614">
    <property type="entry name" value="Porin_dom_sf"/>
</dbReference>
<dbReference type="PANTHER" id="PTHR34501">
    <property type="entry name" value="PROTEIN YDDL-RELATED"/>
    <property type="match status" value="1"/>
</dbReference>
<evidence type="ECO:0000313" key="14">
    <source>
        <dbReference type="Proteomes" id="UP000612361"/>
    </source>
</evidence>